<dbReference type="Proteomes" id="UP000308092">
    <property type="component" value="Unassembled WGS sequence"/>
</dbReference>
<organism evidence="3 4">
    <name type="scientific">Aspergillus tanneri</name>
    <dbReference type="NCBI Taxonomy" id="1220188"/>
    <lineage>
        <taxon>Eukaryota</taxon>
        <taxon>Fungi</taxon>
        <taxon>Dikarya</taxon>
        <taxon>Ascomycota</taxon>
        <taxon>Pezizomycotina</taxon>
        <taxon>Eurotiomycetes</taxon>
        <taxon>Eurotiomycetidae</taxon>
        <taxon>Eurotiales</taxon>
        <taxon>Aspergillaceae</taxon>
        <taxon>Aspergillus</taxon>
        <taxon>Aspergillus subgen. Circumdati</taxon>
    </lineage>
</organism>
<dbReference type="EMBL" id="QUQM01000008">
    <property type="protein sequence ID" value="KAA8642059.1"/>
    <property type="molecule type" value="Genomic_DNA"/>
</dbReference>
<evidence type="ECO:0000313" key="2">
    <source>
        <dbReference type="EMBL" id="KAA8642059.1"/>
    </source>
</evidence>
<dbReference type="Proteomes" id="UP000324241">
    <property type="component" value="Unassembled WGS sequence"/>
</dbReference>
<protein>
    <submittedName>
        <fullName evidence="3">Uncharacterized protein</fullName>
    </submittedName>
</protein>
<dbReference type="VEuPathDB" id="FungiDB:EYZ11_005578"/>
<evidence type="ECO:0000313" key="4">
    <source>
        <dbReference type="Proteomes" id="UP000308092"/>
    </source>
</evidence>
<feature type="signal peptide" evidence="1">
    <location>
        <begin position="1"/>
        <end position="16"/>
    </location>
</feature>
<dbReference type="AlphaFoldDB" id="A0A4S3JHL6"/>
<keyword evidence="4" id="KW-1185">Reference proteome</keyword>
<proteinExistence type="predicted"/>
<feature type="chain" id="PRO_5036122127" evidence="1">
    <location>
        <begin position="17"/>
        <end position="210"/>
    </location>
</feature>
<reference evidence="3 4" key="1">
    <citation type="submission" date="2019-03" db="EMBL/GenBank/DDBJ databases">
        <title>The genome sequence of a newly discovered highly antifungal drug resistant Aspergillus species, Aspergillus tanneri NIH 1004.</title>
        <authorList>
            <person name="Mounaud S."/>
            <person name="Singh I."/>
            <person name="Joardar V."/>
            <person name="Pakala S."/>
            <person name="Pakala S."/>
            <person name="Venepally P."/>
            <person name="Hoover J."/>
            <person name="Nierman W."/>
            <person name="Chung J."/>
            <person name="Losada L."/>
        </authorList>
    </citation>
    <scope>NUCLEOTIDE SEQUENCE [LARGE SCALE GENOMIC DNA]</scope>
    <source>
        <strain evidence="3 4">NIH1004</strain>
    </source>
</reference>
<accession>A0A4S3JHL6</accession>
<evidence type="ECO:0000256" key="1">
    <source>
        <dbReference type="SAM" id="SignalP"/>
    </source>
</evidence>
<reference evidence="2 5" key="2">
    <citation type="submission" date="2019-08" db="EMBL/GenBank/DDBJ databases">
        <title>The genome sequence of a newly discovered highly antifungal drug resistant Aspergillus species, Aspergillus tanneri NIH 1004.</title>
        <authorList>
            <person name="Mounaud S."/>
            <person name="Singh I."/>
            <person name="Joardar V."/>
            <person name="Pakala S."/>
            <person name="Pakala S."/>
            <person name="Venepally P."/>
            <person name="Chung J.K."/>
            <person name="Losada L."/>
            <person name="Nierman W.C."/>
        </authorList>
    </citation>
    <scope>NUCLEOTIDE SEQUENCE [LARGE SCALE GENOMIC DNA]</scope>
    <source>
        <strain evidence="2 5">NIH1004</strain>
    </source>
</reference>
<dbReference type="RefSeq" id="XP_033421421.1">
    <property type="nucleotide sequence ID" value="XM_033575566.1"/>
</dbReference>
<dbReference type="GeneID" id="54333700"/>
<comment type="caution">
    <text evidence="3">The sequence shown here is derived from an EMBL/GenBank/DDBJ whole genome shotgun (WGS) entry which is preliminary data.</text>
</comment>
<evidence type="ECO:0000313" key="3">
    <source>
        <dbReference type="EMBL" id="THC94939.1"/>
    </source>
</evidence>
<evidence type="ECO:0000313" key="5">
    <source>
        <dbReference type="Proteomes" id="UP000324241"/>
    </source>
</evidence>
<keyword evidence="1" id="KW-0732">Signal</keyword>
<sequence length="210" mass="23230">MALILGLLALATTTTQSPLYAPLPMDCPRPTWHVTNFHWYNGSQSLDCVHNEVDRQAQGCLCTGGWCKPDPATCPGVMVPLCATGMPNYEPWGYGPKQTLDIKFKEGPTCHDEYIGYRIHDIGNGPSNCGYADRGEGRIISFFGTTNLDESMGHLEYTLGHGYALQCEDGRKITYSGRVDFKLNCVHDAFFNATCTAEPFDVPVLTFEYV</sequence>
<dbReference type="EMBL" id="SOSA01000181">
    <property type="protein sequence ID" value="THC94939.1"/>
    <property type="molecule type" value="Genomic_DNA"/>
</dbReference>
<dbReference type="OrthoDB" id="3556996at2759"/>
<dbReference type="STRING" id="1220188.A0A4S3JHL6"/>
<gene>
    <name evidence="2" type="ORF">ATNIH1004_010999</name>
    <name evidence="3" type="ORF">EYZ11_005578</name>
</gene>
<name>A0A4S3JHL6_9EURO</name>